<organism evidence="7 8">
    <name type="scientific">Paractinoplanes rhizophilus</name>
    <dbReference type="NCBI Taxonomy" id="1416877"/>
    <lineage>
        <taxon>Bacteria</taxon>
        <taxon>Bacillati</taxon>
        <taxon>Actinomycetota</taxon>
        <taxon>Actinomycetes</taxon>
        <taxon>Micromonosporales</taxon>
        <taxon>Micromonosporaceae</taxon>
        <taxon>Paractinoplanes</taxon>
    </lineage>
</organism>
<evidence type="ECO:0000313" key="8">
    <source>
        <dbReference type="Proteomes" id="UP001596548"/>
    </source>
</evidence>
<dbReference type="InterPro" id="IPR032812">
    <property type="entry name" value="SbsA_Ig"/>
</dbReference>
<evidence type="ECO:0000256" key="1">
    <source>
        <dbReference type="ARBA" id="ARBA00022729"/>
    </source>
</evidence>
<dbReference type="Proteomes" id="UP001596548">
    <property type="component" value="Unassembled WGS sequence"/>
</dbReference>
<feature type="domain" description="DUF4082" evidence="5">
    <location>
        <begin position="1060"/>
        <end position="1197"/>
    </location>
</feature>
<dbReference type="SUPFAM" id="SSF81296">
    <property type="entry name" value="E set domains"/>
    <property type="match status" value="1"/>
</dbReference>
<dbReference type="Pfam" id="PF13313">
    <property type="entry name" value="DUF4082"/>
    <property type="match status" value="3"/>
</dbReference>
<comment type="caution">
    <text evidence="7">The sequence shown here is derived from an EMBL/GenBank/DDBJ whole genome shotgun (WGS) entry which is preliminary data.</text>
</comment>
<proteinExistence type="predicted"/>
<keyword evidence="1 3" id="KW-0732">Signal</keyword>
<keyword evidence="8" id="KW-1185">Reference proteome</keyword>
<feature type="chain" id="PRO_5045378734" evidence="3">
    <location>
        <begin position="25"/>
        <end position="1205"/>
    </location>
</feature>
<dbReference type="Gene3D" id="2.60.40.1220">
    <property type="match status" value="1"/>
</dbReference>
<dbReference type="Gene3D" id="2.60.40.650">
    <property type="match status" value="1"/>
</dbReference>
<dbReference type="InterPro" id="IPR046540">
    <property type="entry name" value="DMFA2_C"/>
</dbReference>
<feature type="region of interest" description="Disordered" evidence="2">
    <location>
        <begin position="333"/>
        <end position="355"/>
    </location>
</feature>
<dbReference type="Pfam" id="PF13205">
    <property type="entry name" value="Big_5"/>
    <property type="match status" value="1"/>
</dbReference>
<gene>
    <name evidence="7" type="ORF">ACFQS1_17155</name>
</gene>
<protein>
    <submittedName>
        <fullName evidence="7">DUF4082 domain-containing protein</fullName>
    </submittedName>
</protein>
<accession>A0ABW2HSA1</accession>
<evidence type="ECO:0000256" key="2">
    <source>
        <dbReference type="SAM" id="MobiDB-lite"/>
    </source>
</evidence>
<evidence type="ECO:0000256" key="3">
    <source>
        <dbReference type="SAM" id="SignalP"/>
    </source>
</evidence>
<dbReference type="InterPro" id="IPR014755">
    <property type="entry name" value="Cu-Rt/internalin_Ig-like"/>
</dbReference>
<dbReference type="InterPro" id="IPR025141">
    <property type="entry name" value="DUF4082"/>
</dbReference>
<dbReference type="InterPro" id="IPR014756">
    <property type="entry name" value="Ig_E-set"/>
</dbReference>
<dbReference type="RefSeq" id="WP_378969175.1">
    <property type="nucleotide sequence ID" value="NZ_JBHTBJ010000011.1"/>
</dbReference>
<feature type="domain" description="SbsA Ig-like" evidence="4">
    <location>
        <begin position="781"/>
        <end position="879"/>
    </location>
</feature>
<dbReference type="Pfam" id="PF20254">
    <property type="entry name" value="DMFA2_C"/>
    <property type="match status" value="1"/>
</dbReference>
<name>A0ABW2HSA1_9ACTN</name>
<dbReference type="Pfam" id="PF17957">
    <property type="entry name" value="Big_7"/>
    <property type="match status" value="1"/>
</dbReference>
<feature type="domain" description="DUF4082" evidence="5">
    <location>
        <begin position="894"/>
        <end position="1034"/>
    </location>
</feature>
<evidence type="ECO:0000313" key="7">
    <source>
        <dbReference type="EMBL" id="MFC7275719.1"/>
    </source>
</evidence>
<reference evidence="8" key="1">
    <citation type="journal article" date="2019" name="Int. J. Syst. Evol. Microbiol.">
        <title>The Global Catalogue of Microorganisms (GCM) 10K type strain sequencing project: providing services to taxonomists for standard genome sequencing and annotation.</title>
        <authorList>
            <consortium name="The Broad Institute Genomics Platform"/>
            <consortium name="The Broad Institute Genome Sequencing Center for Infectious Disease"/>
            <person name="Wu L."/>
            <person name="Ma J."/>
        </authorList>
    </citation>
    <scope>NUCLEOTIDE SEQUENCE [LARGE SCALE GENOMIC DNA]</scope>
    <source>
        <strain evidence="8">XZYJT-10</strain>
    </source>
</reference>
<feature type="domain" description="DUF4082" evidence="5">
    <location>
        <begin position="628"/>
        <end position="771"/>
    </location>
</feature>
<sequence>MAVAATGSLVLAGLIGVLTTPASAAACSPNPIVCENQKTGTPQDQWDIEGAGDDELQGFATDISVNAGQTVTFKVRAEATYTISIYRLGYYGGAGARLVQTLPGSYPAQNQSTACVTDDATQIYDCGSWAASATWTTPTTAVSGVYFALLKSVSTTLDWSSHISFVVRDDSSTSDVIFKTSDATWQAYNLYGGSDFYSGPQGRATKISYNRPFATRGSVDGRDFLFSNEYPTIRFMERNGYDVTYTTDVDADRRGGLLANHKVFLSVGHDEYWSGAQRTAVEAARDSGTSLAFLSGNEVYWRTRWETSKDGSNSAYRTLVCYKETWDGVKSDPTSEWTGTWRDPTFSPPSNGGHPENGLTGTAFMANSDDLSLQVPAAQGKNRLWRNTSVANLASGATATLAPHTVGYESDEDLDNGFRPAGLIRLSTTTGPTPEYLTDFGKNVTEGTTTHHMTMYRASSGALVFGAGTVQFGWGLDTNHDSSYAPEPADVRLQQAFVNLLADMRAQPATRMSGLVAASASTDTTGPTATVTSPASGASVANGAKVTVTGTAADTGGGVVAGIEVSLDNGATWHPATGTTSWTYSGYLTGDGTGTIKVRATDDSANIGAVATRTVAVTGSASLFGARIPATPAASDSDATELGVKVIPQTDGFIKGVRFYKGAGNTGTHTGRLWSVDGDLLASGTFSDETSSGWQNLVFDNAVPVVAGTTYVASYTAPNGHFAADQWAFIYNSWQAPPLTAPRSQDSGGNGVYGNAGHFPGNSYKATNYYVDVLFDSSTLTGPSVISVTPTPNAVYTATSTAATATFNKPVNASTIQFTMTANGGGTVAGATSYDAATKTATFTPGSALVADKKYTVSVTASDTNGNVMASPQTWSFTTDPGSTTISKLFSATDTPASPAVNDSGAISLGVKFTPNGDGKVIGVRFYKGTGNGGTHTGSLWSSTGSRLATATFMSESGSGWQYVYFAEPVQVSDGTTYVASYYAPRGNYAVTSGFFNANWTNGPLTAPSGNNGVYLYGSDAFPTNSWSNSNYWVDPLFVAAPPPQQPTVPEGAVTVFSSATPTNPNWNDSGNVELGLRFTTDVAGTVDGVRFYKGVDNVGTHRATLWSSTGAQIATGSFVGETGSGWQTMLFSAPVAISANTEYVVSYSAPSGHYAVDVNGLSSPVVNAPLRSVAGGGSYLYGGGFPSNAVDHNYWVDVVFTPGS</sequence>
<evidence type="ECO:0000259" key="4">
    <source>
        <dbReference type="Pfam" id="PF13205"/>
    </source>
</evidence>
<dbReference type="EMBL" id="JBHTBJ010000011">
    <property type="protein sequence ID" value="MFC7275719.1"/>
    <property type="molecule type" value="Genomic_DNA"/>
</dbReference>
<evidence type="ECO:0000259" key="6">
    <source>
        <dbReference type="Pfam" id="PF20254"/>
    </source>
</evidence>
<feature type="domain" description="N,N-dimethylformamidase beta subunit-like C-terminal" evidence="6">
    <location>
        <begin position="82"/>
        <end position="480"/>
    </location>
</feature>
<feature type="signal peptide" evidence="3">
    <location>
        <begin position="1"/>
        <end position="24"/>
    </location>
</feature>
<evidence type="ECO:0000259" key="5">
    <source>
        <dbReference type="Pfam" id="PF13313"/>
    </source>
</evidence>